<gene>
    <name evidence="2" type="ORF">AB9R89_01280</name>
</gene>
<feature type="signal peptide" evidence="1">
    <location>
        <begin position="1"/>
        <end position="18"/>
    </location>
</feature>
<organism evidence="2 3">
    <name type="scientific">Oceanimonas smirnovii</name>
    <dbReference type="NCBI Taxonomy" id="264574"/>
    <lineage>
        <taxon>Bacteria</taxon>
        <taxon>Pseudomonadati</taxon>
        <taxon>Pseudomonadota</taxon>
        <taxon>Gammaproteobacteria</taxon>
        <taxon>Aeromonadales</taxon>
        <taxon>Aeromonadaceae</taxon>
        <taxon>Oceanimonas</taxon>
    </lineage>
</organism>
<accession>A0ABW7NY22</accession>
<dbReference type="EMBL" id="JBGFTR010000001">
    <property type="protein sequence ID" value="MFH7563960.1"/>
    <property type="molecule type" value="Genomic_DNA"/>
</dbReference>
<name>A0ABW7NY22_9GAMM</name>
<evidence type="ECO:0000313" key="3">
    <source>
        <dbReference type="Proteomes" id="UP001610706"/>
    </source>
</evidence>
<evidence type="ECO:0000313" key="2">
    <source>
        <dbReference type="EMBL" id="MFH7563960.1"/>
    </source>
</evidence>
<proteinExistence type="predicted"/>
<reference evidence="2 3" key="1">
    <citation type="submission" date="2024-08" db="EMBL/GenBank/DDBJ databases">
        <title>Oceanimonas smirnovii Genome sequencing and assembly.</title>
        <authorList>
            <person name="Tang B."/>
        </authorList>
    </citation>
    <scope>NUCLEOTIDE SEQUENCE [LARGE SCALE GENOMIC DNA]</scope>
    <source>
        <strain evidence="2 3">OS2020-119</strain>
    </source>
</reference>
<keyword evidence="1" id="KW-0732">Signal</keyword>
<feature type="chain" id="PRO_5045341162" evidence="1">
    <location>
        <begin position="19"/>
        <end position="242"/>
    </location>
</feature>
<evidence type="ECO:0000256" key="1">
    <source>
        <dbReference type="SAM" id="SignalP"/>
    </source>
</evidence>
<dbReference type="Gene3D" id="1.25.40.10">
    <property type="entry name" value="Tetratricopeptide repeat domain"/>
    <property type="match status" value="1"/>
</dbReference>
<dbReference type="SUPFAM" id="SSF48452">
    <property type="entry name" value="TPR-like"/>
    <property type="match status" value="1"/>
</dbReference>
<sequence>MKLTASLLLVLTAAMAYADDQPDWNDPVWAQVMATPPAASELSISEVTVSRADQLAEAEATANAALATGNWMQAEQQLNDALARYPDAHQLRLKLAALQYGRGAPAQAKALLQQGLELAPEQAGLRLTLGRILANENRHAAVWQVLSDAQPELAQHLDYYALMAEAGRRSGRCEDAMAVYHRLLTQQNSGPWWLGLGLCQRSLGRDFTHAFEQAQASVDLGEASLQFVNRQLELQHGTTQTH</sequence>
<protein>
    <submittedName>
        <fullName evidence="2">Tetratricopeptide repeat protein</fullName>
    </submittedName>
</protein>
<dbReference type="RefSeq" id="WP_346350561.1">
    <property type="nucleotide sequence ID" value="NZ_CP166302.1"/>
</dbReference>
<keyword evidence="3" id="KW-1185">Reference proteome</keyword>
<comment type="caution">
    <text evidence="2">The sequence shown here is derived from an EMBL/GenBank/DDBJ whole genome shotgun (WGS) entry which is preliminary data.</text>
</comment>
<dbReference type="Pfam" id="PF14559">
    <property type="entry name" value="TPR_19"/>
    <property type="match status" value="1"/>
</dbReference>
<dbReference type="InterPro" id="IPR011990">
    <property type="entry name" value="TPR-like_helical_dom_sf"/>
</dbReference>
<dbReference type="Proteomes" id="UP001610706">
    <property type="component" value="Unassembled WGS sequence"/>
</dbReference>